<dbReference type="Proteomes" id="UP000789831">
    <property type="component" value="Unassembled WGS sequence"/>
</dbReference>
<dbReference type="GO" id="GO:0000027">
    <property type="term" value="P:ribosomal large subunit assembly"/>
    <property type="evidence" value="ECO:0007669"/>
    <property type="project" value="TreeGrafter"/>
</dbReference>
<dbReference type="InterPro" id="IPR007109">
    <property type="entry name" value="Brix"/>
</dbReference>
<accession>A0A9N9FPT1</accession>
<evidence type="ECO:0000259" key="6">
    <source>
        <dbReference type="PROSITE" id="PS50833"/>
    </source>
</evidence>
<evidence type="ECO:0000313" key="7">
    <source>
        <dbReference type="EMBL" id="CAG8549118.1"/>
    </source>
</evidence>
<dbReference type="PROSITE" id="PS50833">
    <property type="entry name" value="BRIX"/>
    <property type="match status" value="1"/>
</dbReference>
<feature type="domain" description="Brix" evidence="6">
    <location>
        <begin position="38"/>
        <end position="233"/>
    </location>
</feature>
<name>A0A9N9FPT1_9GLOM</name>
<dbReference type="OrthoDB" id="1638493at2759"/>
<dbReference type="PANTHER" id="PTHR13634:SF0">
    <property type="entry name" value="RIBOSOME BIOGENESIS PROTEIN BRX1 HOMOLOG"/>
    <property type="match status" value="1"/>
</dbReference>
<feature type="compositionally biased region" description="Basic and acidic residues" evidence="5">
    <location>
        <begin position="22"/>
        <end position="32"/>
    </location>
</feature>
<evidence type="ECO:0000256" key="3">
    <source>
        <dbReference type="ARBA" id="ARBA00022517"/>
    </source>
</evidence>
<dbReference type="EMBL" id="CAJVPL010001047">
    <property type="protein sequence ID" value="CAG8549118.1"/>
    <property type="molecule type" value="Genomic_DNA"/>
</dbReference>
<feature type="region of interest" description="Disordered" evidence="5">
    <location>
        <begin position="1"/>
        <end position="38"/>
    </location>
</feature>
<comment type="similarity">
    <text evidence="2">Belongs to the BRX1 family.</text>
</comment>
<dbReference type="AlphaFoldDB" id="A0A9N9FPT1"/>
<keyword evidence="8" id="KW-1185">Reference proteome</keyword>
<gene>
    <name evidence="7" type="ORF">AGERDE_LOCUS6574</name>
</gene>
<dbReference type="SUPFAM" id="SSF52954">
    <property type="entry name" value="Class II aaRS ABD-related"/>
    <property type="match status" value="1"/>
</dbReference>
<dbReference type="PANTHER" id="PTHR13634">
    <property type="entry name" value="RIBOSOME BIOGENESIS PROTEIN BRIX"/>
    <property type="match status" value="1"/>
</dbReference>
<keyword evidence="4" id="KW-0539">Nucleus</keyword>
<dbReference type="GO" id="GO:0006364">
    <property type="term" value="P:rRNA processing"/>
    <property type="evidence" value="ECO:0007669"/>
    <property type="project" value="InterPro"/>
</dbReference>
<organism evidence="7 8">
    <name type="scientific">Ambispora gerdemannii</name>
    <dbReference type="NCBI Taxonomy" id="144530"/>
    <lineage>
        <taxon>Eukaryota</taxon>
        <taxon>Fungi</taxon>
        <taxon>Fungi incertae sedis</taxon>
        <taxon>Mucoromycota</taxon>
        <taxon>Glomeromycotina</taxon>
        <taxon>Glomeromycetes</taxon>
        <taxon>Archaeosporales</taxon>
        <taxon>Ambisporaceae</taxon>
        <taxon>Ambispora</taxon>
    </lineage>
</organism>
<dbReference type="InterPro" id="IPR026532">
    <property type="entry name" value="BRX1"/>
</dbReference>
<sequence length="288" mass="33200">MATVFKLAKAQKEGTDPLSSGAHKEKSSEERKTKRNKQRVLAISSRGINYRQRHLLNDLGALSPHFKKDAKLDQKSQFSILNELAELNNCNNCIFFEVRRKQDLYLWASKTPNGPSIKFHVQNIHTMDELKMTGNCLKGSRPIISFDKTFDTQPHFSLIKQIFGVPRGARRAKPFIDHVISFSIADDRIWFRNYQVVEKDPTEFDKKQKDITLVEIGPRFVLNVIRIFEGSFNGATIFANPEFITPTQIRRNIRAEKAARYQSRVQSKEELRRKLSASDLPFDPMETS</sequence>
<comment type="subcellular location">
    <subcellularLocation>
        <location evidence="1">Nucleus</location>
        <location evidence="1">Nucleolus</location>
    </subcellularLocation>
</comment>
<dbReference type="GO" id="GO:0019843">
    <property type="term" value="F:rRNA binding"/>
    <property type="evidence" value="ECO:0007669"/>
    <property type="project" value="InterPro"/>
</dbReference>
<protein>
    <submittedName>
        <fullName evidence="7">3359_t:CDS:1</fullName>
    </submittedName>
</protein>
<dbReference type="GO" id="GO:0005730">
    <property type="term" value="C:nucleolus"/>
    <property type="evidence" value="ECO:0007669"/>
    <property type="project" value="UniProtKB-SubCell"/>
</dbReference>
<evidence type="ECO:0000256" key="2">
    <source>
        <dbReference type="ARBA" id="ARBA00006369"/>
    </source>
</evidence>
<comment type="caution">
    <text evidence="7">The sequence shown here is derived from an EMBL/GenBank/DDBJ whole genome shotgun (WGS) entry which is preliminary data.</text>
</comment>
<evidence type="ECO:0000256" key="4">
    <source>
        <dbReference type="ARBA" id="ARBA00023242"/>
    </source>
</evidence>
<proteinExistence type="inferred from homology"/>
<evidence type="ECO:0000256" key="5">
    <source>
        <dbReference type="SAM" id="MobiDB-lite"/>
    </source>
</evidence>
<keyword evidence="3" id="KW-0690">Ribosome biogenesis</keyword>
<reference evidence="7" key="1">
    <citation type="submission" date="2021-06" db="EMBL/GenBank/DDBJ databases">
        <authorList>
            <person name="Kallberg Y."/>
            <person name="Tangrot J."/>
            <person name="Rosling A."/>
        </authorList>
    </citation>
    <scope>NUCLEOTIDE SEQUENCE</scope>
    <source>
        <strain evidence="7">MT106</strain>
    </source>
</reference>
<dbReference type="SMART" id="SM00879">
    <property type="entry name" value="Brix"/>
    <property type="match status" value="1"/>
</dbReference>
<evidence type="ECO:0000313" key="8">
    <source>
        <dbReference type="Proteomes" id="UP000789831"/>
    </source>
</evidence>
<evidence type="ECO:0000256" key="1">
    <source>
        <dbReference type="ARBA" id="ARBA00004604"/>
    </source>
</evidence>
<dbReference type="Pfam" id="PF04427">
    <property type="entry name" value="Brix"/>
    <property type="match status" value="1"/>
</dbReference>